<feature type="region of interest" description="Disordered" evidence="1">
    <location>
        <begin position="941"/>
        <end position="964"/>
    </location>
</feature>
<feature type="compositionally biased region" description="Low complexity" evidence="1">
    <location>
        <begin position="843"/>
        <end position="858"/>
    </location>
</feature>
<accession>A0A7Y9YHI0</accession>
<reference evidence="2 3" key="1">
    <citation type="submission" date="2020-07" db="EMBL/GenBank/DDBJ databases">
        <title>Sequencing the genomes of 1000 actinobacteria strains.</title>
        <authorList>
            <person name="Klenk H.-P."/>
        </authorList>
    </citation>
    <scope>NUCLEOTIDE SEQUENCE [LARGE SCALE GENOMIC DNA]</scope>
    <source>
        <strain evidence="2 3">DSM 18248</strain>
    </source>
</reference>
<protein>
    <recommendedName>
        <fullName evidence="4">Ig-like domain (Group 3)</fullName>
    </recommendedName>
</protein>
<feature type="compositionally biased region" description="Polar residues" evidence="1">
    <location>
        <begin position="941"/>
        <end position="951"/>
    </location>
</feature>
<organism evidence="2 3">
    <name type="scientific">Nocardioides marinus</name>
    <dbReference type="NCBI Taxonomy" id="374514"/>
    <lineage>
        <taxon>Bacteria</taxon>
        <taxon>Bacillati</taxon>
        <taxon>Actinomycetota</taxon>
        <taxon>Actinomycetes</taxon>
        <taxon>Propionibacteriales</taxon>
        <taxon>Nocardioidaceae</taxon>
        <taxon>Nocardioides</taxon>
    </lineage>
</organism>
<evidence type="ECO:0000313" key="3">
    <source>
        <dbReference type="Proteomes" id="UP000537326"/>
    </source>
</evidence>
<name>A0A7Y9YHI0_9ACTN</name>
<proteinExistence type="predicted"/>
<keyword evidence="3" id="KW-1185">Reference proteome</keyword>
<comment type="caution">
    <text evidence="2">The sequence shown here is derived from an EMBL/GenBank/DDBJ whole genome shotgun (WGS) entry which is preliminary data.</text>
</comment>
<feature type="compositionally biased region" description="Polar residues" evidence="1">
    <location>
        <begin position="863"/>
        <end position="873"/>
    </location>
</feature>
<sequence length="1325" mass="137626">MSLLTTEGTPVMTGDPATAVTATTGNDGSYTLTTPDTGNSASYKLKFSDEEGEFRTEYYNDAATAAAASSVTVGNGASLTGINAAVASTNRSEIGGLVKTNGGAPIDGATITLLRRKPANAGTGEVAYEEVVSQTTGNGRPAGTWKLDQAFGKYVVRVSAPAYGTFYYQGNNSLTSSRDSAPEIEVKEGVAVPLNATLTAQTTTTISGQVTSGGTPVQGVEISVEYAQLNAQGQTTWTEVQSSKAKTAANGSYTATVPPARDGRQYVVGFSAPGFRTEYFDDSSTRNGASVVRQTPEIGSPVTGISADLDRATQVTGKVTDQSGAALAAVDVSAVTYTAGANGARGHWNTRIAETETLGDGTYVLDVPADTKFRLEFAAADQRPTRYFPSAIFADEGTTLSVPASTALTGRNMTLPTVSTIRGALTETTGSAYAGSGTVSAWKEVTWTELGEQGGVSHTSWFQVPGSSATVSNGAFTVRVPQGSYRLKFVDSATTEEGFLPGLVGLDQAPNVSVGAQQDLAGQTYQLPSVQTVRGLVSDIAGTPVVGAFVGAEYTYVGDIRDGVAQTSDPIGPNASPARRSASTQTGGTYTLQLRSRTYRVFAKTGPTATERSYFGDKQEDGTRIARDVVVASSDVSGIDVTLDGGVLQNTRTPWISGLNDRGSTLTANEGAWSPQAGLSFTYAWESRLAPTTSAPNPQWLALTRETNRSDGLGNPSANGRTVAIPSASTSCTVFSMSCPANAQYRVTVSATRNGVTVTAPTSLATQLTDDTTPADELRAAPRIIGKAVVGETLTTDSGVWAQQSSYTYQWFRGLVPIDGATASAYQPVPADIGSTLMVEVRPTSAPSNPPAASTPTARVGNGTLSNTRAPSISGTAKVGETLTASPGTWSPTPSSFTYAWLANGQPITGATSSTYKPVEADVAKVITVQVTAQLAGYTSASKQSSGTSPVSLDGTDPTKLVNKTEPTVTGTAQVGRTLTAENGEWTNAPTFTYQWLADGTDITGATSRTYLLTAGEEGKVVSVEVTARRDGFEPVTMETDPTNPVAKGVFTNSEKPSVTGTVRPGSTVAALPGSWAPSTGVSYEYQWLLDGAPVSGATTSTYPVKEGEVDKLLSVRVTASAPGYASSSATSDPVLVTPDGDTSMDQAVASAISGEPVVGETLRLAVGSTSPAYSTVAIQWLRDGTPVAGRTGTSYAVARADLGATLSARMTYKRAGYTDLVETVSTVPVTEPVELEKPTLKTSKKVKGKKLVVKVRVLADNQSPVTGQVELTEGKKLYALKTLNNGKKKLVVKGLTKGFHSVKLTFLGNDLVKKRAKTLSFSIG</sequence>
<evidence type="ECO:0000313" key="2">
    <source>
        <dbReference type="EMBL" id="NYI10550.1"/>
    </source>
</evidence>
<gene>
    <name evidence="2" type="ORF">BKA05_002065</name>
</gene>
<dbReference type="Proteomes" id="UP000537326">
    <property type="component" value="Unassembled WGS sequence"/>
</dbReference>
<evidence type="ECO:0008006" key="4">
    <source>
        <dbReference type="Google" id="ProtNLM"/>
    </source>
</evidence>
<feature type="region of interest" description="Disordered" evidence="1">
    <location>
        <begin position="842"/>
        <end position="873"/>
    </location>
</feature>
<dbReference type="Gene3D" id="2.60.40.2700">
    <property type="match status" value="5"/>
</dbReference>
<dbReference type="RefSeq" id="WP_179531367.1">
    <property type="nucleotide sequence ID" value="NZ_JACBZI010000001.1"/>
</dbReference>
<feature type="region of interest" description="Disordered" evidence="1">
    <location>
        <begin position="568"/>
        <end position="587"/>
    </location>
</feature>
<evidence type="ECO:0000256" key="1">
    <source>
        <dbReference type="SAM" id="MobiDB-lite"/>
    </source>
</evidence>
<dbReference type="Gene3D" id="2.60.40.1120">
    <property type="entry name" value="Carboxypeptidase-like, regulatory domain"/>
    <property type="match status" value="1"/>
</dbReference>
<dbReference type="EMBL" id="JACBZI010000001">
    <property type="protein sequence ID" value="NYI10550.1"/>
    <property type="molecule type" value="Genomic_DNA"/>
</dbReference>